<gene>
    <name evidence="2" type="ORF">EVAR_63843_1</name>
</gene>
<sequence length="125" mass="13799">MTPAKTGSAAVLRIVYAFSSSINNGSCVIKMALRTTCKDDHLCQQPAAYVTVATIVQIVANASCAVLLVSEHNEYEKQITDCNTSKFISRHESEEQLTASFSLGYTRRPRVHPNEPYTSERDRSA</sequence>
<dbReference type="EMBL" id="BGZK01001522">
    <property type="protein sequence ID" value="GBP81638.1"/>
    <property type="molecule type" value="Genomic_DNA"/>
</dbReference>
<comment type="caution">
    <text evidence="2">The sequence shown here is derived from an EMBL/GenBank/DDBJ whole genome shotgun (WGS) entry which is preliminary data.</text>
</comment>
<feature type="region of interest" description="Disordered" evidence="1">
    <location>
        <begin position="99"/>
        <end position="125"/>
    </location>
</feature>
<dbReference type="AlphaFoldDB" id="A0A4C1YZY3"/>
<evidence type="ECO:0000256" key="1">
    <source>
        <dbReference type="SAM" id="MobiDB-lite"/>
    </source>
</evidence>
<organism evidence="2 3">
    <name type="scientific">Eumeta variegata</name>
    <name type="common">Bagworm moth</name>
    <name type="synonym">Eumeta japonica</name>
    <dbReference type="NCBI Taxonomy" id="151549"/>
    <lineage>
        <taxon>Eukaryota</taxon>
        <taxon>Metazoa</taxon>
        <taxon>Ecdysozoa</taxon>
        <taxon>Arthropoda</taxon>
        <taxon>Hexapoda</taxon>
        <taxon>Insecta</taxon>
        <taxon>Pterygota</taxon>
        <taxon>Neoptera</taxon>
        <taxon>Endopterygota</taxon>
        <taxon>Lepidoptera</taxon>
        <taxon>Glossata</taxon>
        <taxon>Ditrysia</taxon>
        <taxon>Tineoidea</taxon>
        <taxon>Psychidae</taxon>
        <taxon>Oiketicinae</taxon>
        <taxon>Eumeta</taxon>
    </lineage>
</organism>
<evidence type="ECO:0000313" key="2">
    <source>
        <dbReference type="EMBL" id="GBP81638.1"/>
    </source>
</evidence>
<protein>
    <submittedName>
        <fullName evidence="2">Uncharacterized protein</fullName>
    </submittedName>
</protein>
<evidence type="ECO:0000313" key="3">
    <source>
        <dbReference type="Proteomes" id="UP000299102"/>
    </source>
</evidence>
<keyword evidence="3" id="KW-1185">Reference proteome</keyword>
<name>A0A4C1YZY3_EUMVA</name>
<reference evidence="2 3" key="1">
    <citation type="journal article" date="2019" name="Commun. Biol.">
        <title>The bagworm genome reveals a unique fibroin gene that provides high tensile strength.</title>
        <authorList>
            <person name="Kono N."/>
            <person name="Nakamura H."/>
            <person name="Ohtoshi R."/>
            <person name="Tomita M."/>
            <person name="Numata K."/>
            <person name="Arakawa K."/>
        </authorList>
    </citation>
    <scope>NUCLEOTIDE SEQUENCE [LARGE SCALE GENOMIC DNA]</scope>
</reference>
<accession>A0A4C1YZY3</accession>
<proteinExistence type="predicted"/>
<dbReference type="Proteomes" id="UP000299102">
    <property type="component" value="Unassembled WGS sequence"/>
</dbReference>